<dbReference type="EMBL" id="GU943112">
    <property type="protein sequence ID" value="ADD95964.1"/>
    <property type="molecule type" value="Genomic_DNA"/>
</dbReference>
<reference evidence="1" key="1">
    <citation type="journal article" date="2010" name="ISME J.">
        <title>Metagenome of the Mediterranean deep chlorophyll maximum studied by direct and fosmid library 454 pyrosequencing.</title>
        <authorList>
            <person name="Ghai R."/>
            <person name="Martin-Cuadrado A.B."/>
            <person name="Molto A.G."/>
            <person name="Heredia I.G."/>
            <person name="Cabrera R."/>
            <person name="Martin J."/>
            <person name="Verdu M."/>
            <person name="Deschamps P."/>
            <person name="Moreira D."/>
            <person name="Lopez-Garcia P."/>
            <person name="Mira A."/>
            <person name="Rodriguez-Valera F."/>
        </authorList>
    </citation>
    <scope>NUCLEOTIDE SEQUENCE</scope>
</reference>
<proteinExistence type="predicted"/>
<dbReference type="AlphaFoldDB" id="D6PJR3"/>
<sequence length="113" mass="12057">MANIYKNAMFDLTTTDKTTVYTCPTDRTALVKSIQITNIHSGAVEVEAFTTDSSASNAEHEVAHINLSSKTVDNLVKGTMVLESGDALKVKAASANNIAGIVSYVEIFDEKSA</sequence>
<protein>
    <submittedName>
        <fullName evidence="1">Uncharacterized protein</fullName>
    </submittedName>
</protein>
<organism evidence="1">
    <name type="scientific">uncultured organism MedDCM-OCT-S04-C100</name>
    <dbReference type="NCBI Taxonomy" id="743605"/>
    <lineage>
        <taxon>unclassified sequences</taxon>
        <taxon>environmental samples</taxon>
    </lineage>
</organism>
<name>D6PJR3_9ZZZZ</name>
<evidence type="ECO:0000313" key="1">
    <source>
        <dbReference type="EMBL" id="ADD95964.1"/>
    </source>
</evidence>
<accession>D6PJR3</accession>